<dbReference type="Gene3D" id="3.40.1350.60">
    <property type="match status" value="1"/>
</dbReference>
<dbReference type="CDD" id="cd22359">
    <property type="entry name" value="SfsA-like_bacterial"/>
    <property type="match status" value="1"/>
</dbReference>
<evidence type="ECO:0000313" key="5">
    <source>
        <dbReference type="Proteomes" id="UP000663929"/>
    </source>
</evidence>
<evidence type="ECO:0000259" key="3">
    <source>
        <dbReference type="Pfam" id="PF17746"/>
    </source>
</evidence>
<dbReference type="PANTHER" id="PTHR30545">
    <property type="entry name" value="SUGAR FERMENTATION STIMULATION PROTEIN A"/>
    <property type="match status" value="1"/>
</dbReference>
<dbReference type="PANTHER" id="PTHR30545:SF2">
    <property type="entry name" value="SUGAR FERMENTATION STIMULATION PROTEIN A"/>
    <property type="match status" value="1"/>
</dbReference>
<sequence>MKWPGPIVSARFLKRYKRFFADFETEDGRQLTAHCPNTGSMATCYLENAPCLLTHHDDPKRKLAYTWQAIEMPDGWTGINTNLANHLCREAIENGLVHQLGGYESIQREQKYGTNSRIDLLLNTSQGPSCYVEVKNVTLLLEPGVAAFPDAVTNRGTKHLHELTAILETGQRAVLFFCVQRDSVNEVRPAEAYDPEYARVLRNSVERGLEVFAYRAHFDSSGVSLDRELPVVL</sequence>
<dbReference type="GO" id="GO:0003677">
    <property type="term" value="F:DNA binding"/>
    <property type="evidence" value="ECO:0007669"/>
    <property type="project" value="InterPro"/>
</dbReference>
<dbReference type="Pfam" id="PF03749">
    <property type="entry name" value="SfsA"/>
    <property type="match status" value="1"/>
</dbReference>
<evidence type="ECO:0000259" key="2">
    <source>
        <dbReference type="Pfam" id="PF03749"/>
    </source>
</evidence>
<gene>
    <name evidence="1 4" type="primary">sfsA</name>
    <name evidence="4" type="ORF">J3U87_12100</name>
</gene>
<dbReference type="EMBL" id="CP071793">
    <property type="protein sequence ID" value="QTD53191.1"/>
    <property type="molecule type" value="Genomic_DNA"/>
</dbReference>
<keyword evidence="5" id="KW-1185">Reference proteome</keyword>
<dbReference type="InterPro" id="IPR005224">
    <property type="entry name" value="SfsA"/>
</dbReference>
<evidence type="ECO:0000313" key="4">
    <source>
        <dbReference type="EMBL" id="QTD53191.1"/>
    </source>
</evidence>
<dbReference type="Proteomes" id="UP000663929">
    <property type="component" value="Chromosome"/>
</dbReference>
<dbReference type="KEGG" id="scor:J3U87_12100"/>
<comment type="similarity">
    <text evidence="1">Belongs to the SfsA family.</text>
</comment>
<feature type="domain" description="Sugar fermentation stimulation protein C-terminal" evidence="2">
    <location>
        <begin position="83"/>
        <end position="221"/>
    </location>
</feature>
<reference evidence="4" key="1">
    <citation type="submission" date="2021-03" db="EMBL/GenBank/DDBJ databases">
        <title>Acanthopleuribacteraceae sp. M133.</title>
        <authorList>
            <person name="Wang G."/>
        </authorList>
    </citation>
    <scope>NUCLEOTIDE SEQUENCE</scope>
    <source>
        <strain evidence="4">M133</strain>
    </source>
</reference>
<dbReference type="InterPro" id="IPR040452">
    <property type="entry name" value="SfsA_C"/>
</dbReference>
<dbReference type="Pfam" id="PF17746">
    <property type="entry name" value="SfsA_N"/>
    <property type="match status" value="1"/>
</dbReference>
<dbReference type="AlphaFoldDB" id="A0A8A4TVM0"/>
<dbReference type="NCBIfam" id="TIGR00230">
    <property type="entry name" value="sfsA"/>
    <property type="match status" value="1"/>
</dbReference>
<feature type="domain" description="SfsA N-terminal OB" evidence="3">
    <location>
        <begin position="13"/>
        <end position="79"/>
    </location>
</feature>
<dbReference type="RefSeq" id="WP_237383291.1">
    <property type="nucleotide sequence ID" value="NZ_CP071793.1"/>
</dbReference>
<organism evidence="4 5">
    <name type="scientific">Sulfidibacter corallicola</name>
    <dbReference type="NCBI Taxonomy" id="2818388"/>
    <lineage>
        <taxon>Bacteria</taxon>
        <taxon>Pseudomonadati</taxon>
        <taxon>Acidobacteriota</taxon>
        <taxon>Holophagae</taxon>
        <taxon>Acanthopleuribacterales</taxon>
        <taxon>Acanthopleuribacteraceae</taxon>
        <taxon>Sulfidibacter</taxon>
    </lineage>
</organism>
<dbReference type="Gene3D" id="2.40.50.580">
    <property type="match status" value="1"/>
</dbReference>
<proteinExistence type="inferred from homology"/>
<evidence type="ECO:0000256" key="1">
    <source>
        <dbReference type="HAMAP-Rule" id="MF_00095"/>
    </source>
</evidence>
<accession>A0A8A4TVM0</accession>
<name>A0A8A4TVM0_SULCO</name>
<dbReference type="InterPro" id="IPR041465">
    <property type="entry name" value="SfsA_N"/>
</dbReference>
<protein>
    <recommendedName>
        <fullName evidence="1">Sugar fermentation stimulation protein homolog</fullName>
    </recommendedName>
</protein>
<dbReference type="HAMAP" id="MF_00095">
    <property type="entry name" value="SfsA"/>
    <property type="match status" value="1"/>
</dbReference>